<dbReference type="EMBL" id="GL870943">
    <property type="protein sequence ID" value="EGC40382.1"/>
    <property type="molecule type" value="Genomic_DNA"/>
</dbReference>
<sequence length="304" mass="33667">MKIIYIVLQLLIIIGYINIAKSQIIHGASLATGIVSLTGLTRPFNETNIIASKNIRVYQRYDWSILKVYLRSNESLFTGEINIHPRVGDIITGGGNGISRWPGWQIWVELPVKKNITTFVSEILDSPCVVNGTRLNNTECSTPVNGTAPVTFKETVITNKTETVPLTLPPKNIIDVNKNTFVNYFAIVIQLDRGNIIDAIWDGDRLPQICKSCDSCIDNQCAVNYGDMACDAVFANNGTNNGCQVKLMVAFAGRDLNNRPCQSVNKLPSNFQKYSATSIKKIGTGLLSDFFYKINENNNNPNRA</sequence>
<evidence type="ECO:0000313" key="2">
    <source>
        <dbReference type="Proteomes" id="UP000001064"/>
    </source>
</evidence>
<gene>
    <name evidence="1" type="ORF">DICPUDRAFT_25267</name>
</gene>
<evidence type="ECO:0000313" key="1">
    <source>
        <dbReference type="EMBL" id="EGC40382.1"/>
    </source>
</evidence>
<dbReference type="KEGG" id="dpp:DICPUDRAFT_25267"/>
<dbReference type="OrthoDB" id="18561at2759"/>
<keyword evidence="2" id="KW-1185">Reference proteome</keyword>
<dbReference type="eggNOG" id="ENOG502R1D1">
    <property type="taxonomic scope" value="Eukaryota"/>
</dbReference>
<dbReference type="STRING" id="5786.F0Z6M1"/>
<dbReference type="AlphaFoldDB" id="F0Z6M1"/>
<reference evidence="2" key="1">
    <citation type="journal article" date="2011" name="Genome Biol.">
        <title>Comparative genomics of the social amoebae Dictyostelium discoideum and Dictyostelium purpureum.</title>
        <authorList>
            <consortium name="US DOE Joint Genome Institute (JGI-PGF)"/>
            <person name="Sucgang R."/>
            <person name="Kuo A."/>
            <person name="Tian X."/>
            <person name="Salerno W."/>
            <person name="Parikh A."/>
            <person name="Feasley C.L."/>
            <person name="Dalin E."/>
            <person name="Tu H."/>
            <person name="Huang E."/>
            <person name="Barry K."/>
            <person name="Lindquist E."/>
            <person name="Shapiro H."/>
            <person name="Bruce D."/>
            <person name="Schmutz J."/>
            <person name="Salamov A."/>
            <person name="Fey P."/>
            <person name="Gaudet P."/>
            <person name="Anjard C."/>
            <person name="Babu M.M."/>
            <person name="Basu S."/>
            <person name="Bushmanova Y."/>
            <person name="van der Wel H."/>
            <person name="Katoh-Kurasawa M."/>
            <person name="Dinh C."/>
            <person name="Coutinho P.M."/>
            <person name="Saito T."/>
            <person name="Elias M."/>
            <person name="Schaap P."/>
            <person name="Kay R.R."/>
            <person name="Henrissat B."/>
            <person name="Eichinger L."/>
            <person name="Rivero F."/>
            <person name="Putnam N.H."/>
            <person name="West C.M."/>
            <person name="Loomis W.F."/>
            <person name="Chisholm R.L."/>
            <person name="Shaulsky G."/>
            <person name="Strassmann J.E."/>
            <person name="Queller D.C."/>
            <person name="Kuspa A."/>
            <person name="Grigoriev I.V."/>
        </authorList>
    </citation>
    <scope>NUCLEOTIDE SEQUENCE [LARGE SCALE GENOMIC DNA]</scope>
    <source>
        <strain evidence="2">QSDP1</strain>
    </source>
</reference>
<accession>F0Z6M1</accession>
<protein>
    <submittedName>
        <fullName evidence="1">Uncharacterized protein</fullName>
    </submittedName>
</protein>
<dbReference type="FunCoup" id="F0Z6M1">
    <property type="interactions" value="95"/>
</dbReference>
<proteinExistence type="predicted"/>
<name>F0Z6M1_DICPU</name>
<dbReference type="Proteomes" id="UP000001064">
    <property type="component" value="Unassembled WGS sequence"/>
</dbReference>
<dbReference type="GeneID" id="10503520"/>
<dbReference type="InParanoid" id="F0Z6M1"/>
<organism evidence="1 2">
    <name type="scientific">Dictyostelium purpureum</name>
    <name type="common">Slime mold</name>
    <dbReference type="NCBI Taxonomy" id="5786"/>
    <lineage>
        <taxon>Eukaryota</taxon>
        <taxon>Amoebozoa</taxon>
        <taxon>Evosea</taxon>
        <taxon>Eumycetozoa</taxon>
        <taxon>Dictyostelia</taxon>
        <taxon>Dictyosteliales</taxon>
        <taxon>Dictyosteliaceae</taxon>
        <taxon>Dictyostelium</taxon>
    </lineage>
</organism>
<dbReference type="RefSeq" id="XP_003283133.1">
    <property type="nucleotide sequence ID" value="XM_003283085.1"/>
</dbReference>
<dbReference type="VEuPathDB" id="AmoebaDB:DICPUDRAFT_25267"/>